<comment type="caution">
    <text evidence="4">The sequence shown here is derived from an EMBL/GenBank/DDBJ whole genome shotgun (WGS) entry which is preliminary data.</text>
</comment>
<organism evidence="4">
    <name type="scientific">Cladocopium goreaui</name>
    <dbReference type="NCBI Taxonomy" id="2562237"/>
    <lineage>
        <taxon>Eukaryota</taxon>
        <taxon>Sar</taxon>
        <taxon>Alveolata</taxon>
        <taxon>Dinophyceae</taxon>
        <taxon>Suessiales</taxon>
        <taxon>Symbiodiniaceae</taxon>
        <taxon>Cladocopium</taxon>
    </lineage>
</organism>
<accession>A0A9P1CKE8</accession>
<proteinExistence type="predicted"/>
<dbReference type="PANTHER" id="PTHR23084:SF179">
    <property type="entry name" value="OS10G0565000 PROTEIN"/>
    <property type="match status" value="1"/>
</dbReference>
<reference evidence="5" key="2">
    <citation type="submission" date="2024-04" db="EMBL/GenBank/DDBJ databases">
        <authorList>
            <person name="Chen Y."/>
            <person name="Shah S."/>
            <person name="Dougan E. K."/>
            <person name="Thang M."/>
            <person name="Chan C."/>
        </authorList>
    </citation>
    <scope>NUCLEOTIDE SEQUENCE [LARGE SCALE GENOMIC DNA]</scope>
</reference>
<reference evidence="4" key="1">
    <citation type="submission" date="2022-10" db="EMBL/GenBank/DDBJ databases">
        <authorList>
            <person name="Chen Y."/>
            <person name="Dougan E. K."/>
            <person name="Chan C."/>
            <person name="Rhodes N."/>
            <person name="Thang M."/>
        </authorList>
    </citation>
    <scope>NUCLEOTIDE SEQUENCE</scope>
</reference>
<dbReference type="SUPFAM" id="SSF53613">
    <property type="entry name" value="Ribokinase-like"/>
    <property type="match status" value="1"/>
</dbReference>
<dbReference type="Pfam" id="PF02493">
    <property type="entry name" value="MORN"/>
    <property type="match status" value="8"/>
</dbReference>
<feature type="domain" description="RNA-editing substrate-binding complex 6 protein" evidence="3">
    <location>
        <begin position="695"/>
        <end position="898"/>
    </location>
</feature>
<dbReference type="AlphaFoldDB" id="A0A9P1CKE8"/>
<evidence type="ECO:0000313" key="6">
    <source>
        <dbReference type="EMBL" id="CAL4780522.1"/>
    </source>
</evidence>
<keyword evidence="1" id="KW-0677">Repeat</keyword>
<evidence type="ECO:0000313" key="7">
    <source>
        <dbReference type="Proteomes" id="UP001152797"/>
    </source>
</evidence>
<evidence type="ECO:0000313" key="4">
    <source>
        <dbReference type="EMBL" id="CAI3993210.1"/>
    </source>
</evidence>
<dbReference type="CDD" id="cd01167">
    <property type="entry name" value="bac_FRK"/>
    <property type="match status" value="1"/>
</dbReference>
<dbReference type="Pfam" id="PF00294">
    <property type="entry name" value="PfkB"/>
    <property type="match status" value="1"/>
</dbReference>
<dbReference type="InterPro" id="IPR011611">
    <property type="entry name" value="PfkB_dom"/>
</dbReference>
<evidence type="ECO:0000256" key="1">
    <source>
        <dbReference type="ARBA" id="ARBA00022737"/>
    </source>
</evidence>
<protein>
    <submittedName>
        <fullName evidence="6">Fructokinase</fullName>
    </submittedName>
</protein>
<dbReference type="Gene3D" id="3.40.1190.20">
    <property type="match status" value="1"/>
</dbReference>
<dbReference type="SMART" id="SM00698">
    <property type="entry name" value="MORN"/>
    <property type="match status" value="8"/>
</dbReference>
<dbReference type="Proteomes" id="UP001152797">
    <property type="component" value="Unassembled WGS sequence"/>
</dbReference>
<dbReference type="OrthoDB" id="62798at2759"/>
<dbReference type="Pfam" id="PF26188">
    <property type="entry name" value="RESC6"/>
    <property type="match status" value="1"/>
</dbReference>
<dbReference type="EMBL" id="CAMXCT030001802">
    <property type="protein sequence ID" value="CAL4780522.1"/>
    <property type="molecule type" value="Genomic_DNA"/>
</dbReference>
<evidence type="ECO:0000259" key="3">
    <source>
        <dbReference type="Pfam" id="PF26188"/>
    </source>
</evidence>
<gene>
    <name evidence="4" type="ORF">C1SCF055_LOCUS19980</name>
</gene>
<dbReference type="InterPro" id="IPR029056">
    <property type="entry name" value="Ribokinase-like"/>
</dbReference>
<feature type="domain" description="Carbohydrate kinase PfkB" evidence="2">
    <location>
        <begin position="293"/>
        <end position="575"/>
    </location>
</feature>
<dbReference type="PANTHER" id="PTHR23084">
    <property type="entry name" value="PHOSPHATIDYLINOSITOL-4-PHOSPHATE 5-KINASE RELATED"/>
    <property type="match status" value="1"/>
</dbReference>
<keyword evidence="7" id="KW-1185">Reference proteome</keyword>
<sequence length="933" mass="102129">MLSGNVWQVLLDLVTCSRDPQKGQWCSCKETEGKSRGILGNLPWSIQESDSSDEDVSSLEWKPTILSADGSRYTGQWKGSTWQGEGQLELADGSTYEGCFKDGKPHGVGCLKGPDGCVYQGQWRQGRAHGMGKYTKAAGAGTYEGQWLEDKRSGLGTELWADGCLYRGSFQNGCKHGRGFYQTPQGASYNGSFQADQMHGDGVYKFPDARVYSGSFKSGQMTGYGHMSWPSGAAYEGQYLNGEKHGPGVYTWPDGRAWSQRALATLAGLGLGCALLANKASPTARAAEPGGRKVCIVGEALFDFLPVKTTDGKQAFLPRPGGAPLNVCIAASRMGAKVSFLGALSSDMFGEELYRTLEADNVDLSMVKRLPNPSTLAFVSKPPGSDVRYAFFKENAADRSLSARGVAELLSGKSFGALHVSLGAITLEDSVLAEAFEQAYKNTHSTKGFTSFDPNLRGPMVKSSPSVYASRIEAFAQHADLIKSSDADIEFLYGAGADLEAVAKKWLQKGAKLVVVTRGPDGATAYFRGKSQITSLAVKPPCESPKTIDLEGNPAPVADTVGAGDTCMGTLLCYLLGEDMSMVLGAFARMRYRDRDMMVRIAESTPAILGQFAATDITHYLAAFARLDVEHRLVFNLMAREIARKLHDFNAAQLGELVYAYARLKLRHQLLLDVLKKRMIEVVKAMRPWHLALVANGFARLQTSDERFFTILASEICRQISEFDGKPLALVANAYARLEVRNRFLLELLGDEAFRRRGELEPQAIALLVNAHARLQMSNPLLFDYFAQDIPRRIRAHNLQSLCLISSAFAKSRKSDETLFGKIGDYVCSHASELYPRAVATFLFSFSEADIRHGVLFFNAPEHVLQNIQAYTTDELCMVGRAYGHFQMAHTPLFECISETLPHHTLALEADQTEEISAQDEDAEVGGTCWHLV</sequence>
<dbReference type="SUPFAM" id="SSF82185">
    <property type="entry name" value="Histone H3 K4-specific methyltransferase SET7/9 N-terminal domain"/>
    <property type="match status" value="2"/>
</dbReference>
<dbReference type="InterPro" id="IPR058917">
    <property type="entry name" value="RESC6_dom"/>
</dbReference>
<dbReference type="Gene3D" id="2.20.110.10">
    <property type="entry name" value="Histone H3 K4-specific methyltransferase SET7/9 N-terminal domain"/>
    <property type="match status" value="4"/>
</dbReference>
<name>A0A9P1CKE8_9DINO</name>
<evidence type="ECO:0000313" key="5">
    <source>
        <dbReference type="EMBL" id="CAL1146585.1"/>
    </source>
</evidence>
<dbReference type="EMBL" id="CAMXCT020001802">
    <property type="protein sequence ID" value="CAL1146585.1"/>
    <property type="molecule type" value="Genomic_DNA"/>
</dbReference>
<dbReference type="InterPro" id="IPR003409">
    <property type="entry name" value="MORN"/>
</dbReference>
<evidence type="ECO:0000259" key="2">
    <source>
        <dbReference type="Pfam" id="PF00294"/>
    </source>
</evidence>
<dbReference type="EMBL" id="CAMXCT010001802">
    <property type="protein sequence ID" value="CAI3993210.1"/>
    <property type="molecule type" value="Genomic_DNA"/>
</dbReference>